<dbReference type="InterPro" id="IPR040503">
    <property type="entry name" value="TRHO_N"/>
</dbReference>
<keyword evidence="1" id="KW-0819">tRNA processing</keyword>
<evidence type="ECO:0000256" key="1">
    <source>
        <dbReference type="HAMAP-Rule" id="MF_00469"/>
    </source>
</evidence>
<dbReference type="OrthoDB" id="9778326at2"/>
<keyword evidence="4" id="KW-1185">Reference proteome</keyword>
<dbReference type="NCBIfam" id="NF001135">
    <property type="entry name" value="PRK00142.1-3"/>
    <property type="match status" value="1"/>
</dbReference>
<dbReference type="GO" id="GO:0016705">
    <property type="term" value="F:oxidoreductase activity, acting on paired donors, with incorporation or reduction of molecular oxygen"/>
    <property type="evidence" value="ECO:0007669"/>
    <property type="project" value="UniProtKB-UniRule"/>
</dbReference>
<reference evidence="4" key="1">
    <citation type="submission" date="2016-10" db="EMBL/GenBank/DDBJ databases">
        <authorList>
            <person name="Varghese N."/>
            <person name="Submissions S."/>
        </authorList>
    </citation>
    <scope>NUCLEOTIDE SEQUENCE [LARGE SCALE GENOMIC DNA]</scope>
    <source>
        <strain evidence="4">CGMCC 1.10784</strain>
    </source>
</reference>
<dbReference type="InterPro" id="IPR022111">
    <property type="entry name" value="Rhodanese_C"/>
</dbReference>
<evidence type="ECO:0000313" key="4">
    <source>
        <dbReference type="Proteomes" id="UP000198855"/>
    </source>
</evidence>
<dbReference type="InterPro" id="IPR036873">
    <property type="entry name" value="Rhodanese-like_dom_sf"/>
</dbReference>
<dbReference type="CDD" id="cd01518">
    <property type="entry name" value="RHOD_YceA"/>
    <property type="match status" value="1"/>
</dbReference>
<evidence type="ECO:0000313" key="3">
    <source>
        <dbReference type="EMBL" id="SFE62077.1"/>
    </source>
</evidence>
<dbReference type="PANTHER" id="PTHR43268:SF3">
    <property type="entry name" value="RHODANESE-LIKE DOMAIN-CONTAINING PROTEIN 7-RELATED"/>
    <property type="match status" value="1"/>
</dbReference>
<dbReference type="EMBL" id="FOMT01000003">
    <property type="protein sequence ID" value="SFE62077.1"/>
    <property type="molecule type" value="Genomic_DNA"/>
</dbReference>
<feature type="domain" description="Rhodanese" evidence="2">
    <location>
        <begin position="127"/>
        <end position="218"/>
    </location>
</feature>
<comment type="similarity">
    <text evidence="1">Belongs to the TrhO family.</text>
</comment>
<dbReference type="Pfam" id="PF00581">
    <property type="entry name" value="Rhodanese"/>
    <property type="match status" value="1"/>
</dbReference>
<proteinExistence type="inferred from homology"/>
<dbReference type="AlphaFoldDB" id="A0A1I2C161"/>
<protein>
    <recommendedName>
        <fullName evidence="1">tRNA uridine(34) hydroxylase</fullName>
        <ecNumber evidence="1">1.14.-.-</ecNumber>
    </recommendedName>
    <alternativeName>
        <fullName evidence="1">tRNA hydroxylation protein O</fullName>
    </alternativeName>
</protein>
<dbReference type="InterPro" id="IPR001763">
    <property type="entry name" value="Rhodanese-like_dom"/>
</dbReference>
<accession>A0A1I2C161</accession>
<dbReference type="SUPFAM" id="SSF52821">
    <property type="entry name" value="Rhodanese/Cell cycle control phosphatase"/>
    <property type="match status" value="1"/>
</dbReference>
<evidence type="ECO:0000259" key="2">
    <source>
        <dbReference type="PROSITE" id="PS50206"/>
    </source>
</evidence>
<dbReference type="Gene3D" id="3.40.250.10">
    <property type="entry name" value="Rhodanese-like domain"/>
    <property type="match status" value="1"/>
</dbReference>
<dbReference type="HAMAP" id="MF_00469">
    <property type="entry name" value="TrhO"/>
    <property type="match status" value="1"/>
</dbReference>
<dbReference type="SMART" id="SM00450">
    <property type="entry name" value="RHOD"/>
    <property type="match status" value="1"/>
</dbReference>
<comment type="catalytic activity">
    <reaction evidence="1">
        <text>uridine(34) in tRNA + AH2 + O2 = 5-hydroxyuridine(34) in tRNA + A + H2O</text>
        <dbReference type="Rhea" id="RHEA:64224"/>
        <dbReference type="Rhea" id="RHEA-COMP:11727"/>
        <dbReference type="Rhea" id="RHEA-COMP:13381"/>
        <dbReference type="ChEBI" id="CHEBI:13193"/>
        <dbReference type="ChEBI" id="CHEBI:15377"/>
        <dbReference type="ChEBI" id="CHEBI:15379"/>
        <dbReference type="ChEBI" id="CHEBI:17499"/>
        <dbReference type="ChEBI" id="CHEBI:65315"/>
        <dbReference type="ChEBI" id="CHEBI:136877"/>
    </reaction>
</comment>
<dbReference type="PROSITE" id="PS50206">
    <property type="entry name" value="RHODANESE_3"/>
    <property type="match status" value="1"/>
</dbReference>
<dbReference type="GO" id="GO:0006400">
    <property type="term" value="P:tRNA modification"/>
    <property type="evidence" value="ECO:0007669"/>
    <property type="project" value="UniProtKB-UniRule"/>
</dbReference>
<keyword evidence="1" id="KW-0560">Oxidoreductase</keyword>
<dbReference type="STRING" id="1045775.SAMN05216378_3749"/>
<dbReference type="NCBIfam" id="NF001134">
    <property type="entry name" value="PRK00142.1-2"/>
    <property type="match status" value="1"/>
</dbReference>
<dbReference type="RefSeq" id="WP_091187766.1">
    <property type="nucleotide sequence ID" value="NZ_FOMT01000003.1"/>
</dbReference>
<dbReference type="EC" id="1.14.-.-" evidence="1"/>
<sequence length="307" mass="35412">MSENKPYRILLYYKYVHIDNPAELTAEHLQFCKDLGVKGRIIISEQGINGTCSGTIEQTDAYMAHMRENPLFADMVYKIDESEGHVFKKIFVRHKKELVTLRYDKKLDPNVRTGKHLSPKEFHEQLQRDDVIIIDGRNDYEYDIGHFRGAIRPTVESFREFPEWIRKNLPEDAKGKPVLTYCTGGIRCETLTAVLLEEGFSDVAQLDGGIVTYGKDEEVKGHLWDGKCYVFDERISVPINRTDEDIIVGKCYHCGKAEDRYINCADDLCHRKHICCPECEAEHESYCSPECKVNDEPKRQLKVLSGR</sequence>
<dbReference type="Pfam" id="PF17773">
    <property type="entry name" value="UPF0176_N"/>
    <property type="match status" value="1"/>
</dbReference>
<gene>
    <name evidence="1" type="primary">trhO</name>
    <name evidence="3" type="ORF">SAMN05216378_3749</name>
</gene>
<name>A0A1I2C161_9BACL</name>
<dbReference type="Pfam" id="PF12368">
    <property type="entry name" value="Rhodanese_C"/>
    <property type="match status" value="1"/>
</dbReference>
<dbReference type="PANTHER" id="PTHR43268">
    <property type="entry name" value="THIOSULFATE SULFURTRANSFERASE/RHODANESE-LIKE DOMAIN-CONTAINING PROTEIN 2"/>
    <property type="match status" value="1"/>
</dbReference>
<dbReference type="InterPro" id="IPR020936">
    <property type="entry name" value="TrhO"/>
</dbReference>
<comment type="function">
    <text evidence="1">Catalyzes oxygen-dependent 5-hydroxyuridine (ho5U) modification at position 34 in tRNAs.</text>
</comment>
<organism evidence="3 4">
    <name type="scientific">Paenibacillus catalpae</name>
    <dbReference type="NCBI Taxonomy" id="1045775"/>
    <lineage>
        <taxon>Bacteria</taxon>
        <taxon>Bacillati</taxon>
        <taxon>Bacillota</taxon>
        <taxon>Bacilli</taxon>
        <taxon>Bacillales</taxon>
        <taxon>Paenibacillaceae</taxon>
        <taxon>Paenibacillus</taxon>
    </lineage>
</organism>
<dbReference type="Proteomes" id="UP000198855">
    <property type="component" value="Unassembled WGS sequence"/>
</dbReference>
<dbReference type="Gene3D" id="3.30.70.100">
    <property type="match status" value="1"/>
</dbReference>